<gene>
    <name evidence="1" type="ORF">ISF26_17595</name>
</gene>
<evidence type="ECO:0000313" key="2">
    <source>
        <dbReference type="Proteomes" id="UP001054846"/>
    </source>
</evidence>
<protein>
    <recommendedName>
        <fullName evidence="3">CRISPR-associated protein</fullName>
    </recommendedName>
</protein>
<evidence type="ECO:0008006" key="3">
    <source>
        <dbReference type="Google" id="ProtNLM"/>
    </source>
</evidence>
<proteinExistence type="predicted"/>
<dbReference type="RefSeq" id="WP_230840635.1">
    <property type="nucleotide sequence ID" value="NZ_CP063845.1"/>
</dbReference>
<dbReference type="Proteomes" id="UP001054846">
    <property type="component" value="Chromosome"/>
</dbReference>
<evidence type="ECO:0000313" key="1">
    <source>
        <dbReference type="EMBL" id="UFP93583.1"/>
    </source>
</evidence>
<accession>A0ABY3PIT0</accession>
<keyword evidence="2" id="KW-1185">Reference proteome</keyword>
<reference evidence="1 2" key="1">
    <citation type="journal article" date="2021" name="Genome Biol. Evol.">
        <title>Complete Genome Sequencing of a Novel Gloeobacter Species from a Waterfall Cave in Mexico.</title>
        <authorList>
            <person name="Saw J.H."/>
            <person name="Cardona T."/>
            <person name="Montejano G."/>
        </authorList>
    </citation>
    <scope>NUCLEOTIDE SEQUENCE [LARGE SCALE GENOMIC DNA]</scope>
    <source>
        <strain evidence="1">MG652769</strain>
    </source>
</reference>
<organism evidence="1 2">
    <name type="scientific">Gloeobacter morelensis MG652769</name>
    <dbReference type="NCBI Taxonomy" id="2781736"/>
    <lineage>
        <taxon>Bacteria</taxon>
        <taxon>Bacillati</taxon>
        <taxon>Cyanobacteriota</taxon>
        <taxon>Cyanophyceae</taxon>
        <taxon>Gloeobacterales</taxon>
        <taxon>Gloeobacteraceae</taxon>
        <taxon>Gloeobacter</taxon>
        <taxon>Gloeobacter morelensis</taxon>
    </lineage>
</organism>
<name>A0ABY3PIT0_9CYAN</name>
<dbReference type="EMBL" id="CP063845">
    <property type="protein sequence ID" value="UFP93583.1"/>
    <property type="molecule type" value="Genomic_DNA"/>
</dbReference>
<sequence length="423" mass="48755">MSSILVSFIGNQDPFSDKNHIRDTDREGSLVTLTRHLTHEFGQSIRRVILLYTADNALRKNACCDWLSHELKLPIDCVEAVEVSAELSEDPIDSKLAINEARRGIELANQYRQQGDILELNASSGTPAMKMAWSILHTVGFSPDSRVWQIRNPKESRPDQYRVFQSDTSFLRTEIDSKILEQQLQNFDYVGAQVVVEKSKLKQVGQLIPLLRYGHFRLSFDFDNAQKAIEALSIDDRSPFDSQMKDLHEQVWQRLLLELYFNAEIKLLTGQFADFLGRVFRFQEAVLKHRTKERLNLDQEVEDKCFWQEVRLRDQGQLKKHLGDQFRSGGSPNRYALAKILEYCNSDQDLLKNNKVVNNHVDSRNSSIVAHGYTGVSQIEDSQELLETMRTMALLVGAPDQDNPFFELNRRLLKLLQNKRDEA</sequence>